<evidence type="ECO:0000256" key="2">
    <source>
        <dbReference type="SAM" id="MobiDB-lite"/>
    </source>
</evidence>
<dbReference type="SUPFAM" id="SSF52096">
    <property type="entry name" value="ClpP/crotonase"/>
    <property type="match status" value="1"/>
</dbReference>
<evidence type="ECO:0000313" key="3">
    <source>
        <dbReference type="EMBL" id="GGM16669.1"/>
    </source>
</evidence>
<comment type="similarity">
    <text evidence="1">Belongs to the enoyl-CoA hydratase/isomerase family.</text>
</comment>
<reference evidence="3" key="2">
    <citation type="submission" date="2020-09" db="EMBL/GenBank/DDBJ databases">
        <authorList>
            <person name="Sun Q."/>
            <person name="Zhou Y."/>
        </authorList>
    </citation>
    <scope>NUCLEOTIDE SEQUENCE</scope>
    <source>
        <strain evidence="3">CGMCC 1.6293</strain>
    </source>
</reference>
<accession>A0A917WN89</accession>
<feature type="region of interest" description="Disordered" evidence="2">
    <location>
        <begin position="263"/>
        <end position="286"/>
    </location>
</feature>
<dbReference type="AlphaFoldDB" id="A0A917WN89"/>
<dbReference type="EMBL" id="BMLF01000008">
    <property type="protein sequence ID" value="GGM16669.1"/>
    <property type="molecule type" value="Genomic_DNA"/>
</dbReference>
<dbReference type="RefSeq" id="WP_051631025.1">
    <property type="nucleotide sequence ID" value="NZ_BMLF01000008.1"/>
</dbReference>
<dbReference type="PANTHER" id="PTHR43459:SF1">
    <property type="entry name" value="EG:BACN32G11.4 PROTEIN"/>
    <property type="match status" value="1"/>
</dbReference>
<dbReference type="InterPro" id="IPR029045">
    <property type="entry name" value="ClpP/crotonase-like_dom_sf"/>
</dbReference>
<reference evidence="3" key="1">
    <citation type="journal article" date="2014" name="Int. J. Syst. Evol. Microbiol.">
        <title>Complete genome sequence of Corynebacterium casei LMG S-19264T (=DSM 44701T), isolated from a smear-ripened cheese.</title>
        <authorList>
            <consortium name="US DOE Joint Genome Institute (JGI-PGF)"/>
            <person name="Walter F."/>
            <person name="Albersmeier A."/>
            <person name="Kalinowski J."/>
            <person name="Ruckert C."/>
        </authorList>
    </citation>
    <scope>NUCLEOTIDE SEQUENCE</scope>
    <source>
        <strain evidence="3">CGMCC 1.6293</strain>
    </source>
</reference>
<comment type="caution">
    <text evidence="3">The sequence shown here is derived from an EMBL/GenBank/DDBJ whole genome shotgun (WGS) entry which is preliminary data.</text>
</comment>
<dbReference type="CDD" id="cd06558">
    <property type="entry name" value="crotonase-like"/>
    <property type="match status" value="1"/>
</dbReference>
<proteinExistence type="inferred from homology"/>
<evidence type="ECO:0000256" key="1">
    <source>
        <dbReference type="ARBA" id="ARBA00005254"/>
    </source>
</evidence>
<dbReference type="Pfam" id="PF00378">
    <property type="entry name" value="ECH_1"/>
    <property type="match status" value="1"/>
</dbReference>
<organism evidence="3 4">
    <name type="scientific">Pseudooceanicola nanhaiensis</name>
    <dbReference type="NCBI Taxonomy" id="375761"/>
    <lineage>
        <taxon>Bacteria</taxon>
        <taxon>Pseudomonadati</taxon>
        <taxon>Pseudomonadota</taxon>
        <taxon>Alphaproteobacteria</taxon>
        <taxon>Rhodobacterales</taxon>
        <taxon>Paracoccaceae</taxon>
        <taxon>Pseudooceanicola</taxon>
    </lineage>
</organism>
<dbReference type="InterPro" id="IPR001753">
    <property type="entry name" value="Enoyl-CoA_hydra/iso"/>
</dbReference>
<dbReference type="PANTHER" id="PTHR43459">
    <property type="entry name" value="ENOYL-COA HYDRATASE"/>
    <property type="match status" value="1"/>
</dbReference>
<protein>
    <submittedName>
        <fullName evidence="3">Enoyl-CoA hydratase</fullName>
    </submittedName>
</protein>
<dbReference type="Proteomes" id="UP000649829">
    <property type="component" value="Unassembled WGS sequence"/>
</dbReference>
<name>A0A917WN89_9RHOB</name>
<dbReference type="InterPro" id="IPR014748">
    <property type="entry name" value="Enoyl-CoA_hydra_C"/>
</dbReference>
<dbReference type="GO" id="GO:0003824">
    <property type="term" value="F:catalytic activity"/>
    <property type="evidence" value="ECO:0007669"/>
    <property type="project" value="UniProtKB-ARBA"/>
</dbReference>
<evidence type="ECO:0000313" key="4">
    <source>
        <dbReference type="Proteomes" id="UP000649829"/>
    </source>
</evidence>
<sequence>MSELIHVETERDGPVLIVRLAYESARNALTTEMRRSLQTVLRDIEEDRSIRSIYLCGKGESFCAGGDLNMLKVASAPWAVRRRFRHLNTVLLPLMTLDRPVVCGVQGYAVGGGMGLALTADVIVAAESAKFMAGFFRLGAVPDIMTMYTLPRLIGMARARNFLFGNQTMDAKQAHDLGLAMEVVPDAELHDRGLALARKLAEGPAEVMGLAKQIMLRTFENGLDDMYLYEELGQAMAMSSAEFKEGLGALVEKRKPDFVAAAAADPVSNGLPPSISPDTAKEGRSS</sequence>
<keyword evidence="4" id="KW-1185">Reference proteome</keyword>
<dbReference type="Gene3D" id="3.90.226.10">
    <property type="entry name" value="2-enoyl-CoA Hydratase, Chain A, domain 1"/>
    <property type="match status" value="1"/>
</dbReference>
<dbReference type="Gene3D" id="1.10.12.10">
    <property type="entry name" value="Lyase 2-enoyl-coa Hydratase, Chain A, domain 2"/>
    <property type="match status" value="1"/>
</dbReference>
<gene>
    <name evidence="3" type="ORF">GCM10011534_43250</name>
</gene>